<evidence type="ECO:0000313" key="14">
    <source>
        <dbReference type="EMBL" id="QQP85589.1"/>
    </source>
</evidence>
<reference evidence="14 15" key="1">
    <citation type="submission" date="2021-01" db="EMBL/GenBank/DDBJ databases">
        <title>Entomomonas sp. F2A isolated from a house cricket (Acheta domesticus).</title>
        <authorList>
            <person name="Spergser J."/>
            <person name="Busse H.-J."/>
        </authorList>
    </citation>
    <scope>NUCLEOTIDE SEQUENCE [LARGE SCALE GENOMIC DNA]</scope>
    <source>
        <strain evidence="14 15">F2A</strain>
    </source>
</reference>
<feature type="binding site" evidence="11">
    <location>
        <position position="97"/>
    </location>
    <ligand>
        <name>substrate</name>
    </ligand>
</feature>
<feature type="binding site" evidence="12">
    <location>
        <position position="13"/>
    </location>
    <ligand>
        <name>NAD(+)</name>
        <dbReference type="ChEBI" id="CHEBI:57540"/>
    </ligand>
</feature>
<protein>
    <recommendedName>
        <fullName evidence="9">Enoyl-[acyl-carrier-protein] reductase [NADH]</fullName>
        <ecNumber evidence="9">1.3.1.9</ecNumber>
    </recommendedName>
</protein>
<feature type="binding site" evidence="12">
    <location>
        <begin position="66"/>
        <end position="67"/>
    </location>
    <ligand>
        <name>NAD(+)</name>
        <dbReference type="ChEBI" id="CHEBI:57540"/>
    </ligand>
</feature>
<dbReference type="GO" id="GO:0006633">
    <property type="term" value="P:fatty acid biosynthetic process"/>
    <property type="evidence" value="ECO:0007669"/>
    <property type="project" value="UniProtKB-KW"/>
</dbReference>
<dbReference type="Proteomes" id="UP000595278">
    <property type="component" value="Chromosome"/>
</dbReference>
<sequence>MGFLTGKRALIVGVASKLSIASGIAAAMHREGAELAFTYQNDKLKGRVEEFAEGWGSSKDLCFPCDVASDEQIEQVFVDLGKKWDGIDIIVHAVGFAPGDQLDGDFTAVTNREGFKIAHDISSYSFVALAKAGRKMLEGRNGSLLTLSYLGAERTMPNYNVMGMAKASLEAGVRYLAGSLGPEGIRVNAISAGPIRTLAASGIKSFRKMLAANERQTPLRRNVTIDEVGNAAAFLCSDLASGISGEILYVDGGFNTTAMGTLED</sequence>
<evidence type="ECO:0000256" key="1">
    <source>
        <dbReference type="ARBA" id="ARBA00005194"/>
    </source>
</evidence>
<evidence type="ECO:0000256" key="13">
    <source>
        <dbReference type="PIRSR" id="PIRSR000094-4"/>
    </source>
</evidence>
<dbReference type="EMBL" id="CP067393">
    <property type="protein sequence ID" value="QQP85589.1"/>
    <property type="molecule type" value="Genomic_DNA"/>
</dbReference>
<dbReference type="PANTHER" id="PTHR43159:SF2">
    <property type="entry name" value="ENOYL-[ACYL-CARRIER-PROTEIN] REDUCTASE [NADH], CHLOROPLASTIC"/>
    <property type="match status" value="1"/>
</dbReference>
<evidence type="ECO:0000256" key="11">
    <source>
        <dbReference type="PIRSR" id="PIRSR000094-2"/>
    </source>
</evidence>
<evidence type="ECO:0000256" key="12">
    <source>
        <dbReference type="PIRSR" id="PIRSR000094-3"/>
    </source>
</evidence>
<keyword evidence="7" id="KW-0443">Lipid metabolism</keyword>
<feature type="active site" description="Proton acceptor" evidence="10">
    <location>
        <position position="149"/>
    </location>
</feature>
<dbReference type="InterPro" id="IPR036291">
    <property type="entry name" value="NAD(P)-bd_dom_sf"/>
</dbReference>
<feature type="binding site" evidence="12">
    <location>
        <position position="40"/>
    </location>
    <ligand>
        <name>NAD(+)</name>
        <dbReference type="ChEBI" id="CHEBI:57540"/>
    </ligand>
</feature>
<keyword evidence="5 9" id="KW-0560">Oxidoreductase</keyword>
<comment type="pathway">
    <text evidence="1">Lipid metabolism; fatty acid biosynthesis.</text>
</comment>
<dbReference type="PANTHER" id="PTHR43159">
    <property type="entry name" value="ENOYL-[ACYL-CARRIER-PROTEIN] REDUCTASE"/>
    <property type="match status" value="1"/>
</dbReference>
<keyword evidence="6 9" id="KW-0520">NAD</keyword>
<dbReference type="FunFam" id="3.40.50.720:FF:000054">
    <property type="entry name" value="Enoyl-[acyl-carrier-protein] reductase [NADH]"/>
    <property type="match status" value="1"/>
</dbReference>
<dbReference type="Pfam" id="PF13561">
    <property type="entry name" value="adh_short_C2"/>
    <property type="match status" value="1"/>
</dbReference>
<evidence type="ECO:0000256" key="8">
    <source>
        <dbReference type="ARBA" id="ARBA00023160"/>
    </source>
</evidence>
<name>A0A974NFE4_9GAMM</name>
<proteinExistence type="inferred from homology"/>
<dbReference type="InterPro" id="IPR002347">
    <property type="entry name" value="SDR_fam"/>
</dbReference>
<keyword evidence="4" id="KW-0276">Fatty acid metabolism</keyword>
<evidence type="ECO:0000256" key="10">
    <source>
        <dbReference type="PIRSR" id="PIRSR000094-1"/>
    </source>
</evidence>
<feature type="binding site" evidence="12">
    <location>
        <begin position="195"/>
        <end position="199"/>
    </location>
    <ligand>
        <name>NAD(+)</name>
        <dbReference type="ChEBI" id="CHEBI:57540"/>
    </ligand>
</feature>
<dbReference type="SUPFAM" id="SSF51735">
    <property type="entry name" value="NAD(P)-binding Rossmann-fold domains"/>
    <property type="match status" value="1"/>
</dbReference>
<keyword evidence="3 9" id="KW-0444">Lipid biosynthesis</keyword>
<dbReference type="Gene3D" id="3.40.50.720">
    <property type="entry name" value="NAD(P)-binding Rossmann-like Domain"/>
    <property type="match status" value="1"/>
</dbReference>
<evidence type="ECO:0000256" key="2">
    <source>
        <dbReference type="ARBA" id="ARBA00009233"/>
    </source>
</evidence>
<feature type="binding site" evidence="12">
    <location>
        <begin position="19"/>
        <end position="20"/>
    </location>
    <ligand>
        <name>NAD(+)</name>
        <dbReference type="ChEBI" id="CHEBI:57540"/>
    </ligand>
</feature>
<feature type="site" description="Involved in acyl-ACP binding" evidence="13">
    <location>
        <position position="204"/>
    </location>
</feature>
<dbReference type="PRINTS" id="PR00081">
    <property type="entry name" value="GDHRDH"/>
</dbReference>
<evidence type="ECO:0000313" key="15">
    <source>
        <dbReference type="Proteomes" id="UP000595278"/>
    </source>
</evidence>
<feature type="site" description="Involved in acyl-ACP binding" evidence="13">
    <location>
        <position position="208"/>
    </location>
</feature>
<evidence type="ECO:0000256" key="5">
    <source>
        <dbReference type="ARBA" id="ARBA00023002"/>
    </source>
</evidence>
<gene>
    <name evidence="14" type="ORF">JHT90_14660</name>
</gene>
<dbReference type="AlphaFoldDB" id="A0A974NFE4"/>
<evidence type="ECO:0000256" key="3">
    <source>
        <dbReference type="ARBA" id="ARBA00022516"/>
    </source>
</evidence>
<feature type="active site" description="Proton acceptor" evidence="10">
    <location>
        <position position="159"/>
    </location>
</feature>
<dbReference type="CDD" id="cd05372">
    <property type="entry name" value="ENR_SDR"/>
    <property type="match status" value="1"/>
</dbReference>
<evidence type="ECO:0000256" key="7">
    <source>
        <dbReference type="ARBA" id="ARBA00023098"/>
    </source>
</evidence>
<dbReference type="InterPro" id="IPR014358">
    <property type="entry name" value="Enoyl-ACP_Rdtase_NADH"/>
</dbReference>
<dbReference type="RefSeq" id="WP_201092377.1">
    <property type="nucleotide sequence ID" value="NZ_CP067393.1"/>
</dbReference>
<evidence type="ECO:0000256" key="9">
    <source>
        <dbReference type="PIRNR" id="PIRNR000094"/>
    </source>
</evidence>
<dbReference type="EC" id="1.3.1.9" evidence="9"/>
<keyword evidence="8 9" id="KW-0275">Fatty acid biosynthesis</keyword>
<comment type="catalytic activity">
    <reaction evidence="9">
        <text>a 2,3-saturated acyl-[ACP] + NAD(+) = a (2E)-enoyl-[ACP] + NADH + H(+)</text>
        <dbReference type="Rhea" id="RHEA:10240"/>
        <dbReference type="Rhea" id="RHEA-COMP:9925"/>
        <dbReference type="Rhea" id="RHEA-COMP:9926"/>
        <dbReference type="ChEBI" id="CHEBI:15378"/>
        <dbReference type="ChEBI" id="CHEBI:57540"/>
        <dbReference type="ChEBI" id="CHEBI:57945"/>
        <dbReference type="ChEBI" id="CHEBI:78784"/>
        <dbReference type="ChEBI" id="CHEBI:78785"/>
        <dbReference type="EC" id="1.3.1.9"/>
    </reaction>
</comment>
<keyword evidence="15" id="KW-1185">Reference proteome</keyword>
<dbReference type="GO" id="GO:0004318">
    <property type="term" value="F:enoyl-[acyl-carrier-protein] reductase (NADH) activity"/>
    <property type="evidence" value="ECO:0007669"/>
    <property type="project" value="UniProtKB-EC"/>
</dbReference>
<evidence type="ECO:0000256" key="6">
    <source>
        <dbReference type="ARBA" id="ARBA00023027"/>
    </source>
</evidence>
<evidence type="ECO:0000256" key="4">
    <source>
        <dbReference type="ARBA" id="ARBA00022832"/>
    </source>
</evidence>
<feature type="binding site" evidence="12">
    <location>
        <position position="166"/>
    </location>
    <ligand>
        <name>NAD(+)</name>
        <dbReference type="ChEBI" id="CHEBI:57540"/>
    </ligand>
</feature>
<dbReference type="PIRSF" id="PIRSF000094">
    <property type="entry name" value="Enoyl-ACP_rdct"/>
    <property type="match status" value="1"/>
</dbReference>
<comment type="similarity">
    <text evidence="2 9">Belongs to the short-chain dehydrogenases/reductases (SDR) family. FabI subfamily.</text>
</comment>
<dbReference type="KEGG" id="eaz:JHT90_14660"/>
<accession>A0A974NFE4</accession>
<feature type="binding site" evidence="12">
    <location>
        <position position="94"/>
    </location>
    <ligand>
        <name>NAD(+)</name>
        <dbReference type="ChEBI" id="CHEBI:57540"/>
    </ligand>
</feature>
<organism evidence="14 15">
    <name type="scientific">Entomomonas asaccharolytica</name>
    <dbReference type="NCBI Taxonomy" id="2785331"/>
    <lineage>
        <taxon>Bacteria</taxon>
        <taxon>Pseudomonadati</taxon>
        <taxon>Pseudomonadota</taxon>
        <taxon>Gammaproteobacteria</taxon>
        <taxon>Pseudomonadales</taxon>
        <taxon>Pseudomonadaceae</taxon>
        <taxon>Entomomonas</taxon>
    </lineage>
</organism>
<feature type="site" description="Involved in acyl-ACP binding" evidence="13">
    <location>
        <position position="207"/>
    </location>
</feature>